<keyword evidence="6" id="KW-0479">Metal-binding</keyword>
<dbReference type="InterPro" id="IPR042097">
    <property type="entry name" value="Aminopeptidase_N-like_N_sf"/>
</dbReference>
<evidence type="ECO:0000256" key="8">
    <source>
        <dbReference type="ARBA" id="ARBA00022833"/>
    </source>
</evidence>
<dbReference type="GO" id="GO:0008270">
    <property type="term" value="F:zinc ion binding"/>
    <property type="evidence" value="ECO:0007669"/>
    <property type="project" value="InterPro"/>
</dbReference>
<dbReference type="InterPro" id="IPR045357">
    <property type="entry name" value="Aminopeptidase_N-like_N"/>
</dbReference>
<keyword evidence="15" id="KW-1185">Reference proteome</keyword>
<dbReference type="Pfam" id="PF01433">
    <property type="entry name" value="Peptidase_M1"/>
    <property type="match status" value="1"/>
</dbReference>
<dbReference type="SUPFAM" id="SSF55486">
    <property type="entry name" value="Metalloproteases ('zincins'), catalytic domain"/>
    <property type="match status" value="1"/>
</dbReference>
<dbReference type="GO" id="GO:0098552">
    <property type="term" value="C:side of membrane"/>
    <property type="evidence" value="ECO:0007669"/>
    <property type="project" value="UniProtKB-KW"/>
</dbReference>
<dbReference type="InterPro" id="IPR024571">
    <property type="entry name" value="ERAP1-like_C_dom"/>
</dbReference>
<organism evidence="14 15">
    <name type="scientific">Pseudoatta argentina</name>
    <dbReference type="NCBI Taxonomy" id="621737"/>
    <lineage>
        <taxon>Eukaryota</taxon>
        <taxon>Metazoa</taxon>
        <taxon>Ecdysozoa</taxon>
        <taxon>Arthropoda</taxon>
        <taxon>Hexapoda</taxon>
        <taxon>Insecta</taxon>
        <taxon>Pterygota</taxon>
        <taxon>Neoptera</taxon>
        <taxon>Endopterygota</taxon>
        <taxon>Hymenoptera</taxon>
        <taxon>Apocrita</taxon>
        <taxon>Aculeata</taxon>
        <taxon>Formicoidea</taxon>
        <taxon>Formicidae</taxon>
        <taxon>Myrmicinae</taxon>
        <taxon>Pseudoatta</taxon>
    </lineage>
</organism>
<evidence type="ECO:0000259" key="12">
    <source>
        <dbReference type="Pfam" id="PF11838"/>
    </source>
</evidence>
<protein>
    <submittedName>
        <fullName evidence="14">APM1 Aminopeptidase</fullName>
    </submittedName>
</protein>
<evidence type="ECO:0000313" key="14">
    <source>
        <dbReference type="EMBL" id="KAG5320255.1"/>
    </source>
</evidence>
<keyword evidence="4" id="KW-0336">GPI-anchor</keyword>
<dbReference type="Pfam" id="PF17900">
    <property type="entry name" value="Peptidase_M1_N"/>
    <property type="match status" value="1"/>
</dbReference>
<comment type="cofactor">
    <cofactor evidence="1">
        <name>Zn(2+)</name>
        <dbReference type="ChEBI" id="CHEBI:29105"/>
    </cofactor>
</comment>
<gene>
    <name evidence="14" type="primary">Apm1</name>
    <name evidence="14" type="ORF">G6Z78_0011777</name>
</gene>
<proteinExistence type="inferred from homology"/>
<evidence type="ECO:0000256" key="2">
    <source>
        <dbReference type="ARBA" id="ARBA00004609"/>
    </source>
</evidence>
<keyword evidence="4" id="KW-0325">Glycoprotein</keyword>
<dbReference type="GO" id="GO:0043171">
    <property type="term" value="P:peptide catabolic process"/>
    <property type="evidence" value="ECO:0007669"/>
    <property type="project" value="TreeGrafter"/>
</dbReference>
<name>A0A836FJM1_9HYME</name>
<evidence type="ECO:0000259" key="11">
    <source>
        <dbReference type="Pfam" id="PF01433"/>
    </source>
</evidence>
<evidence type="ECO:0000256" key="3">
    <source>
        <dbReference type="ARBA" id="ARBA00010136"/>
    </source>
</evidence>
<dbReference type="GO" id="GO:0005615">
    <property type="term" value="C:extracellular space"/>
    <property type="evidence" value="ECO:0007669"/>
    <property type="project" value="TreeGrafter"/>
</dbReference>
<feature type="non-terminal residue" evidence="14">
    <location>
        <position position="513"/>
    </location>
</feature>
<dbReference type="Gene3D" id="2.60.40.1730">
    <property type="entry name" value="tricorn interacting facor f3 domain"/>
    <property type="match status" value="1"/>
</dbReference>
<dbReference type="InterPro" id="IPR027268">
    <property type="entry name" value="Peptidase_M4/M1_CTD_sf"/>
</dbReference>
<dbReference type="PANTHER" id="PTHR11533">
    <property type="entry name" value="PROTEASE M1 ZINC METALLOPROTEASE"/>
    <property type="match status" value="1"/>
</dbReference>
<dbReference type="PRINTS" id="PR00756">
    <property type="entry name" value="ALADIPTASE"/>
</dbReference>
<keyword evidence="9" id="KW-0482">Metalloprotease</keyword>
<evidence type="ECO:0000313" key="15">
    <source>
        <dbReference type="Proteomes" id="UP000668214"/>
    </source>
</evidence>
<feature type="non-terminal residue" evidence="14">
    <location>
        <position position="1"/>
    </location>
</feature>
<accession>A0A836FJM1</accession>
<keyword evidence="5" id="KW-0645">Protease</keyword>
<evidence type="ECO:0000256" key="1">
    <source>
        <dbReference type="ARBA" id="ARBA00001947"/>
    </source>
</evidence>
<reference evidence="14" key="1">
    <citation type="submission" date="2020-02" db="EMBL/GenBank/DDBJ databases">
        <title>Relaxed selection underlies rapid genomic changes in the transitions from sociality to social parasitism in ants.</title>
        <authorList>
            <person name="Bi X."/>
        </authorList>
    </citation>
    <scope>NUCLEOTIDE SEQUENCE</scope>
    <source>
        <strain evidence="14">BGI-DK2014c</strain>
        <tissue evidence="14">Whole body</tissue>
    </source>
</reference>
<keyword evidence="8" id="KW-0862">Zinc</keyword>
<keyword evidence="14" id="KW-0031">Aminopeptidase</keyword>
<dbReference type="SUPFAM" id="SSF63737">
    <property type="entry name" value="Leukotriene A4 hydrolase N-terminal domain"/>
    <property type="match status" value="1"/>
</dbReference>
<sequence length="513" mass="60655">LIAPHIQERNGMRQLFPCWDKPQLKATFNISIKHPCYISVLSNMPIRSQKHYDSYSDSLRTYFHITPPMSIFQIAIVMTKYQSIGINENITLWCEYCSKEQSPKFEFAQRIINNITLHLKSEFNEINIPKMDHIAIPNFPQDSISKWGLIFHTEANLIYNETLDTVMRKMEIAYLIAPKIAYQWFSNLLNSVWFHYWLHDGFAIMFGEEAVAKSFNSSEILDFFIIQNQYESLHLDSHFNMNPVEITSLLDINSIFSFPHYMKANEFLTWIQYKHYPVVLWEQYKHSQVTKILSQSNSTTNNRKWLIPIVLREISSVNENLKACLTPHINSIKYPTTFPLNECWIVNIQKAGYYRVRYDSTTWDNITKYLNDTAGDYKSITVINRAKIVDDAFHLMMNRQLEVSLFWNLTKFLSQETNFVVWYPMIKVFEYMSITIPLSKEEIKFTDIMEKFRKLLEKPLKTLGYEEQLMENDFTKCLRQEIAKWACTLQYDECEQSALRKLQQHLGNPAINP</sequence>
<keyword evidence="10" id="KW-0449">Lipoprotein</keyword>
<dbReference type="InterPro" id="IPR014782">
    <property type="entry name" value="Peptidase_M1_dom"/>
</dbReference>
<dbReference type="PANTHER" id="PTHR11533:SF294">
    <property type="entry name" value="THYROTROPIN-RELEASING HORMONE-DEGRADING ECTOENZYME"/>
    <property type="match status" value="1"/>
</dbReference>
<feature type="domain" description="ERAP1-like C-terminal" evidence="12">
    <location>
        <begin position="344"/>
        <end position="512"/>
    </location>
</feature>
<dbReference type="GO" id="GO:0005737">
    <property type="term" value="C:cytoplasm"/>
    <property type="evidence" value="ECO:0007669"/>
    <property type="project" value="TreeGrafter"/>
</dbReference>
<dbReference type="Gene3D" id="2.60.40.1910">
    <property type="match status" value="1"/>
</dbReference>
<dbReference type="GO" id="GO:0070006">
    <property type="term" value="F:metalloaminopeptidase activity"/>
    <property type="evidence" value="ECO:0007669"/>
    <property type="project" value="TreeGrafter"/>
</dbReference>
<evidence type="ECO:0000256" key="9">
    <source>
        <dbReference type="ARBA" id="ARBA00023049"/>
    </source>
</evidence>
<evidence type="ECO:0000256" key="10">
    <source>
        <dbReference type="ARBA" id="ARBA00023288"/>
    </source>
</evidence>
<keyword evidence="7" id="KW-0378">Hydrolase</keyword>
<comment type="caution">
    <text evidence="14">The sequence shown here is derived from an EMBL/GenBank/DDBJ whole genome shotgun (WGS) entry which is preliminary data.</text>
</comment>
<evidence type="ECO:0000256" key="4">
    <source>
        <dbReference type="ARBA" id="ARBA00022622"/>
    </source>
</evidence>
<dbReference type="EMBL" id="JAANIA010001497">
    <property type="protein sequence ID" value="KAG5320255.1"/>
    <property type="molecule type" value="Genomic_DNA"/>
</dbReference>
<evidence type="ECO:0000256" key="5">
    <source>
        <dbReference type="ARBA" id="ARBA00022670"/>
    </source>
</evidence>
<dbReference type="GO" id="GO:0005886">
    <property type="term" value="C:plasma membrane"/>
    <property type="evidence" value="ECO:0007669"/>
    <property type="project" value="UniProtKB-SubCell"/>
</dbReference>
<dbReference type="InterPro" id="IPR050344">
    <property type="entry name" value="Peptidase_M1_aminopeptidases"/>
</dbReference>
<keyword evidence="4" id="KW-0472">Membrane</keyword>
<comment type="subcellular location">
    <subcellularLocation>
        <location evidence="2">Cell membrane</location>
        <topology evidence="2">Lipid-anchor</topology>
        <topology evidence="2">GPI-anchor</topology>
    </subcellularLocation>
</comment>
<dbReference type="GO" id="GO:0042277">
    <property type="term" value="F:peptide binding"/>
    <property type="evidence" value="ECO:0007669"/>
    <property type="project" value="TreeGrafter"/>
</dbReference>
<dbReference type="AlphaFoldDB" id="A0A836FJM1"/>
<dbReference type="Pfam" id="PF11838">
    <property type="entry name" value="ERAP1_C"/>
    <property type="match status" value="1"/>
</dbReference>
<comment type="similarity">
    <text evidence="3">Belongs to the peptidase M1 family.</text>
</comment>
<dbReference type="Proteomes" id="UP000668214">
    <property type="component" value="Unassembled WGS sequence"/>
</dbReference>
<feature type="domain" description="Aminopeptidase N-like N-terminal" evidence="13">
    <location>
        <begin position="9"/>
        <end position="70"/>
    </location>
</feature>
<dbReference type="Gene3D" id="1.10.390.10">
    <property type="entry name" value="Neutral Protease Domain 2"/>
    <property type="match status" value="1"/>
</dbReference>
<evidence type="ECO:0000256" key="6">
    <source>
        <dbReference type="ARBA" id="ARBA00022723"/>
    </source>
</evidence>
<dbReference type="InterPro" id="IPR001930">
    <property type="entry name" value="Peptidase_M1"/>
</dbReference>
<feature type="domain" description="Peptidase M1 membrane alanine aminopeptidase" evidence="11">
    <location>
        <begin position="108"/>
        <end position="272"/>
    </location>
</feature>
<evidence type="ECO:0000256" key="7">
    <source>
        <dbReference type="ARBA" id="ARBA00022801"/>
    </source>
</evidence>
<dbReference type="GO" id="GO:0006508">
    <property type="term" value="P:proteolysis"/>
    <property type="evidence" value="ECO:0007669"/>
    <property type="project" value="UniProtKB-KW"/>
</dbReference>
<dbReference type="Gene3D" id="1.25.50.20">
    <property type="match status" value="1"/>
</dbReference>
<evidence type="ECO:0000259" key="13">
    <source>
        <dbReference type="Pfam" id="PF17900"/>
    </source>
</evidence>